<gene>
    <name evidence="2" type="ORF">RC62_808</name>
</gene>
<sequence length="219" mass="23536">MKFKFKMEFKKKIVLTFAIIGAGVLTSHAQTGIGTINPDNSAQLDISSTTRGLLLPRIELVRTTDEGPVKGPAKSLMVYNTVTINDVTPGFYYWEGTKWVKMATGSDSGTGQSLGLTIIENDYTVLPTDYAVVASKLRGDITVTLPDVLVNKGRVLVINQTNGTNTGGDDVTVKFNVPVVYSDAVSKNELIAPFYSATGGSLKITLQSDGTNWHVISSL</sequence>
<evidence type="ECO:0000256" key="1">
    <source>
        <dbReference type="SAM" id="SignalP"/>
    </source>
</evidence>
<feature type="chain" id="PRO_5006033408" evidence="1">
    <location>
        <begin position="30"/>
        <end position="219"/>
    </location>
</feature>
<dbReference type="Proteomes" id="UP000050443">
    <property type="component" value="Unassembled WGS sequence"/>
</dbReference>
<name>A0A0N8VMS3_9FLAO</name>
<proteinExistence type="predicted"/>
<dbReference type="EMBL" id="JRLF01000011">
    <property type="protein sequence ID" value="KQB40124.1"/>
    <property type="molecule type" value="Genomic_DNA"/>
</dbReference>
<organism evidence="2 3">
    <name type="scientific">Flavobacterium aquidurense</name>
    <dbReference type="NCBI Taxonomy" id="362413"/>
    <lineage>
        <taxon>Bacteria</taxon>
        <taxon>Pseudomonadati</taxon>
        <taxon>Bacteroidota</taxon>
        <taxon>Flavobacteriia</taxon>
        <taxon>Flavobacteriales</taxon>
        <taxon>Flavobacteriaceae</taxon>
        <taxon>Flavobacterium</taxon>
    </lineage>
</organism>
<dbReference type="OrthoDB" id="1247310at2"/>
<evidence type="ECO:0000313" key="2">
    <source>
        <dbReference type="EMBL" id="KQB40124.1"/>
    </source>
</evidence>
<dbReference type="PATRIC" id="fig|362413.3.peg.789"/>
<comment type="caution">
    <text evidence="2">The sequence shown here is derived from an EMBL/GenBank/DDBJ whole genome shotgun (WGS) entry which is preliminary data.</text>
</comment>
<reference evidence="2 3" key="1">
    <citation type="submission" date="2014-09" db="EMBL/GenBank/DDBJ databases">
        <title>Genome sequence of Flavobacterium aquidurense RC62.</title>
        <authorList>
            <person name="Kim J.F."/>
            <person name="Kwak M.-J."/>
        </authorList>
    </citation>
    <scope>NUCLEOTIDE SEQUENCE [LARGE SCALE GENOMIC DNA]</scope>
    <source>
        <strain evidence="2 3">RC62</strain>
    </source>
</reference>
<protein>
    <submittedName>
        <fullName evidence="2">Hep Hag family protein</fullName>
    </submittedName>
</protein>
<dbReference type="STRING" id="362413.RC62_808"/>
<evidence type="ECO:0000313" key="3">
    <source>
        <dbReference type="Proteomes" id="UP000050443"/>
    </source>
</evidence>
<dbReference type="RefSeq" id="WP_055095414.1">
    <property type="nucleotide sequence ID" value="NZ_JRLF01000011.1"/>
</dbReference>
<dbReference type="AlphaFoldDB" id="A0A0N8VMS3"/>
<keyword evidence="1" id="KW-0732">Signal</keyword>
<feature type="signal peptide" evidence="1">
    <location>
        <begin position="1"/>
        <end position="29"/>
    </location>
</feature>
<accession>A0A0N8VMS3</accession>